<feature type="compositionally biased region" description="Polar residues" evidence="1">
    <location>
        <begin position="337"/>
        <end position="357"/>
    </location>
</feature>
<keyword evidence="5" id="KW-1185">Reference proteome</keyword>
<reference evidence="4 5" key="1">
    <citation type="journal article" date="2015" name="Environ. Microbiol.">
        <title>Metagenome sequence of Elaphomyces granulatus from sporocarp tissue reveals Ascomycota ectomycorrhizal fingerprints of genome expansion and a Proteobacteria-rich microbiome.</title>
        <authorList>
            <person name="Quandt C.A."/>
            <person name="Kohler A."/>
            <person name="Hesse C.N."/>
            <person name="Sharpton T.J."/>
            <person name="Martin F."/>
            <person name="Spatafora J.W."/>
        </authorList>
    </citation>
    <scope>NUCLEOTIDE SEQUENCE [LARGE SCALE GENOMIC DNA]</scope>
    <source>
        <strain evidence="4 5">OSC145934</strain>
    </source>
</reference>
<sequence>MLDTMRNKQALTALLAFLISMVNSHSWVEQLTAIAANGTFVGAPGYPRGNVLRTSPGFGDPSMVNLIPPNSRANNSILPTDRMCKESQQTPNVTKGSPRLQANPGAAVALRYQENGHVTLPQNQPGKPPNRGNVYVYGTSDPRENDTLLGIHNVWNQEGTGGDKRGVLLSVQNYDDGRCYQINSGNVSTQRQAKFPHQPNQLMGADLWCQQDIALPSSLTSGQPYTLYWVWDWPTLPHVDPNLPNGKNETYTTCMDIDIVNNDKGVVKAVSHATSGFIQDQPLDNAAIPAQFTKLTQPSPGRESPGSVLSTAPYHTETASSSRASTTPVADKPYHTETASPSRASTTPVADNVATEQPAVSETVITMVRTVPLKPYPTSGQSAKPDLDTNRRIRAVSDKLRRWPPKPRHVIAV</sequence>
<evidence type="ECO:0000259" key="3">
    <source>
        <dbReference type="Pfam" id="PF24320"/>
    </source>
</evidence>
<dbReference type="Pfam" id="PF24320">
    <property type="entry name" value="DUF7492"/>
    <property type="match status" value="1"/>
</dbReference>
<gene>
    <name evidence="4" type="ORF">Egran_03812</name>
</gene>
<dbReference type="EMBL" id="NPHW01004115">
    <property type="protein sequence ID" value="OXV08425.1"/>
    <property type="molecule type" value="Genomic_DNA"/>
</dbReference>
<comment type="caution">
    <text evidence="4">The sequence shown here is derived from an EMBL/GenBank/DDBJ whole genome shotgun (WGS) entry which is preliminary data.</text>
</comment>
<evidence type="ECO:0000313" key="5">
    <source>
        <dbReference type="Proteomes" id="UP000243515"/>
    </source>
</evidence>
<dbReference type="OrthoDB" id="64281at2759"/>
<dbReference type="InterPro" id="IPR055915">
    <property type="entry name" value="DUF7492"/>
</dbReference>
<name>A0A232LW94_9EURO</name>
<keyword evidence="2" id="KW-0732">Signal</keyword>
<evidence type="ECO:0000313" key="4">
    <source>
        <dbReference type="EMBL" id="OXV08425.1"/>
    </source>
</evidence>
<evidence type="ECO:0000256" key="1">
    <source>
        <dbReference type="SAM" id="MobiDB-lite"/>
    </source>
</evidence>
<feature type="region of interest" description="Disordered" evidence="1">
    <location>
        <begin position="295"/>
        <end position="357"/>
    </location>
</feature>
<feature type="signal peptide" evidence="2">
    <location>
        <begin position="1"/>
        <end position="24"/>
    </location>
</feature>
<feature type="compositionally biased region" description="Low complexity" evidence="1">
    <location>
        <begin position="316"/>
        <end position="327"/>
    </location>
</feature>
<organism evidence="4 5">
    <name type="scientific">Elaphomyces granulatus</name>
    <dbReference type="NCBI Taxonomy" id="519963"/>
    <lineage>
        <taxon>Eukaryota</taxon>
        <taxon>Fungi</taxon>
        <taxon>Dikarya</taxon>
        <taxon>Ascomycota</taxon>
        <taxon>Pezizomycotina</taxon>
        <taxon>Eurotiomycetes</taxon>
        <taxon>Eurotiomycetidae</taxon>
        <taxon>Eurotiales</taxon>
        <taxon>Elaphomycetaceae</taxon>
        <taxon>Elaphomyces</taxon>
    </lineage>
</organism>
<evidence type="ECO:0000256" key="2">
    <source>
        <dbReference type="SAM" id="SignalP"/>
    </source>
</evidence>
<proteinExistence type="predicted"/>
<accession>A0A232LW94</accession>
<feature type="chain" id="PRO_5013122082" description="DUF7492 domain-containing protein" evidence="2">
    <location>
        <begin position="25"/>
        <end position="413"/>
    </location>
</feature>
<protein>
    <recommendedName>
        <fullName evidence="3">DUF7492 domain-containing protein</fullName>
    </recommendedName>
</protein>
<dbReference type="AlphaFoldDB" id="A0A232LW94"/>
<dbReference type="Proteomes" id="UP000243515">
    <property type="component" value="Unassembled WGS sequence"/>
</dbReference>
<feature type="domain" description="DUF7492" evidence="3">
    <location>
        <begin position="22"/>
        <end position="288"/>
    </location>
</feature>